<keyword evidence="1" id="KW-0472">Membrane</keyword>
<feature type="transmembrane region" description="Helical" evidence="1">
    <location>
        <begin position="633"/>
        <end position="652"/>
    </location>
</feature>
<keyword evidence="1" id="KW-0812">Transmembrane</keyword>
<evidence type="ECO:0000313" key="3">
    <source>
        <dbReference type="Proteomes" id="UP001172457"/>
    </source>
</evidence>
<dbReference type="PANTHER" id="PTHR24177:SF467">
    <property type="entry name" value="PGG DOMAIN, RETROTRANSPOSON COPIA-LIKE PROTEIN"/>
    <property type="match status" value="1"/>
</dbReference>
<protein>
    <submittedName>
        <fullName evidence="2">Uncharacterized protein</fullName>
    </submittedName>
</protein>
<keyword evidence="3" id="KW-1185">Reference proteome</keyword>
<dbReference type="Pfam" id="PF12796">
    <property type="entry name" value="Ank_2"/>
    <property type="match status" value="1"/>
</dbReference>
<dbReference type="InterPro" id="IPR036770">
    <property type="entry name" value="Ankyrin_rpt-contain_sf"/>
</dbReference>
<dbReference type="PANTHER" id="PTHR24177">
    <property type="entry name" value="CASKIN"/>
    <property type="match status" value="1"/>
</dbReference>
<evidence type="ECO:0000313" key="2">
    <source>
        <dbReference type="EMBL" id="KAJ9558173.1"/>
    </source>
</evidence>
<proteinExistence type="predicted"/>
<gene>
    <name evidence="2" type="ORF">OSB04_012787</name>
</gene>
<dbReference type="Gene3D" id="1.25.40.20">
    <property type="entry name" value="Ankyrin repeat-containing domain"/>
    <property type="match status" value="1"/>
</dbReference>
<reference evidence="2" key="1">
    <citation type="submission" date="2023-03" db="EMBL/GenBank/DDBJ databases">
        <title>Chromosome-scale reference genome and RAD-based genetic map of yellow starthistle (Centaurea solstitialis) reveal putative structural variation and QTLs associated with invader traits.</title>
        <authorList>
            <person name="Reatini B."/>
            <person name="Cang F.A."/>
            <person name="Jiang Q."/>
            <person name="Mckibben M.T.W."/>
            <person name="Barker M.S."/>
            <person name="Rieseberg L.H."/>
            <person name="Dlugosch K.M."/>
        </authorList>
    </citation>
    <scope>NUCLEOTIDE SEQUENCE</scope>
    <source>
        <strain evidence="2">CAN-66</strain>
        <tissue evidence="2">Leaf</tissue>
    </source>
</reference>
<name>A0AA38TWR8_9ASTR</name>
<sequence>MLPWSRNVAGLPQYPYPSHVNAASFLSIKLSGVTNYRPWQEQMMCLVESHDMLCFINGTLEKPHENNIDHSKKKAKNKEWKRSDTLVKGWIFGSLSEDVMDVVVGLHTACDVWKKLKTTYSPVVDPTATIKNDLHREPIIYRAILNGDWKKVQEIFSNDKDALTSKIIDNNESPLHVAIGTCKNIRFLEDLLNEIDPETLPTLVTNRKSNTLHRAALVGNTKAAKLLVEKNPSLLFLVDNQKYLPIHRAIFGSHRKTFLYLLDATKRHIGISQQDGYQSPFEGMNSVVLLTNVIAEGLLDIAYELIKEYPYMARAKKGYYTPLRAIAKSPYVIILLLLSSDFLLRLSVDVLKENNIDNTDEIQDIESQDTHKAKYVAKYMTRNSFHPGVCPRNAAGYLESRHVWSGYYYKQVDAVTFTKQDVKLMMSKPQKMIYVKFLEVALLHVPHIKHLHEEKVKHNKARTVLKCICEEVGKIDGDGNICEHYDEAITVALENDIPEAIEEIVTSFPEAIWTKHNDYYLTQFVIINRCEKVYNLLAHHEMVIDKHLHKVRIDKDGNNLLHLAGKLAPIGKLNVVSGAALQMQRGITMEVKKFVILRHNRTKNKNQETPIMVFRREHKDLRKEGEEWMKKTADSYTITAALIITIVFAAAITEKKWILIPIAALTCLPIASFVTLQLPLLADLIYSTYGHGIFGKDSVACRIK</sequence>
<dbReference type="AlphaFoldDB" id="A0AA38TWR8"/>
<dbReference type="Proteomes" id="UP001172457">
    <property type="component" value="Chromosome 3"/>
</dbReference>
<accession>A0AA38TWR8</accession>
<dbReference type="SUPFAM" id="SSF48403">
    <property type="entry name" value="Ankyrin repeat"/>
    <property type="match status" value="1"/>
</dbReference>
<dbReference type="Pfam" id="PF14223">
    <property type="entry name" value="Retrotran_gag_2"/>
    <property type="match status" value="1"/>
</dbReference>
<organism evidence="2 3">
    <name type="scientific">Centaurea solstitialis</name>
    <name type="common">yellow star-thistle</name>
    <dbReference type="NCBI Taxonomy" id="347529"/>
    <lineage>
        <taxon>Eukaryota</taxon>
        <taxon>Viridiplantae</taxon>
        <taxon>Streptophyta</taxon>
        <taxon>Embryophyta</taxon>
        <taxon>Tracheophyta</taxon>
        <taxon>Spermatophyta</taxon>
        <taxon>Magnoliopsida</taxon>
        <taxon>eudicotyledons</taxon>
        <taxon>Gunneridae</taxon>
        <taxon>Pentapetalae</taxon>
        <taxon>asterids</taxon>
        <taxon>campanulids</taxon>
        <taxon>Asterales</taxon>
        <taxon>Asteraceae</taxon>
        <taxon>Carduoideae</taxon>
        <taxon>Cardueae</taxon>
        <taxon>Centaureinae</taxon>
        <taxon>Centaurea</taxon>
    </lineage>
</organism>
<feature type="transmembrane region" description="Helical" evidence="1">
    <location>
        <begin position="658"/>
        <end position="681"/>
    </location>
</feature>
<dbReference type="EMBL" id="JARYMX010000003">
    <property type="protein sequence ID" value="KAJ9558173.1"/>
    <property type="molecule type" value="Genomic_DNA"/>
</dbReference>
<evidence type="ECO:0000256" key="1">
    <source>
        <dbReference type="SAM" id="Phobius"/>
    </source>
</evidence>
<keyword evidence="1" id="KW-1133">Transmembrane helix</keyword>
<dbReference type="GO" id="GO:0016020">
    <property type="term" value="C:membrane"/>
    <property type="evidence" value="ECO:0007669"/>
    <property type="project" value="TreeGrafter"/>
</dbReference>
<comment type="caution">
    <text evidence="2">The sequence shown here is derived from an EMBL/GenBank/DDBJ whole genome shotgun (WGS) entry which is preliminary data.</text>
</comment>
<dbReference type="InterPro" id="IPR002110">
    <property type="entry name" value="Ankyrin_rpt"/>
</dbReference>